<dbReference type="STRING" id="649638.Trad_1648"/>
<dbReference type="AlphaFoldDB" id="D7CYC8"/>
<dbReference type="PANTHER" id="PTHR43022:SF1">
    <property type="entry name" value="PROTEIN SMF"/>
    <property type="match status" value="1"/>
</dbReference>
<dbReference type="SUPFAM" id="SSF102405">
    <property type="entry name" value="MCP/YpsA-like"/>
    <property type="match status" value="1"/>
</dbReference>
<sequence>MPPTPSPLLALAFTPGLGPRKLKALLEHFGDAASLADASAGALREVEGVGPKLAQTIVAFRAEGERRAAEERARAERLGVQLLTLDDPDYPASLRGIYDPPPVLYVRGTLPAHLQGDLDAVRAVAVVGTRRASPFALELSREIARELARAGVVVVSGLALGVDTAAHEGALEAAPGATVAVLGSGVDRPYPAQNARLARRIADGGGAVVSEYRLGTPPRAEHFPGRNRIISGLARGVLVVEGGVTSGALITAEFALEEGRTVFAVPGRARDPRAAGPLELLKQGAVLTERADDILSELGWRRAPSAPPKRDAPELTGLPQELLTAIRQGGEPLLDDLVTATGRAAPELLSALMTLELKGLVRSLPSGRYAAL</sequence>
<dbReference type="InterPro" id="IPR003488">
    <property type="entry name" value="DprA"/>
</dbReference>
<dbReference type="HOGENOM" id="CLU_029601_1_0_0"/>
<proteinExistence type="inferred from homology"/>
<feature type="domain" description="DprA winged helix" evidence="3">
    <location>
        <begin position="306"/>
        <end position="367"/>
    </location>
</feature>
<evidence type="ECO:0000313" key="4">
    <source>
        <dbReference type="EMBL" id="ADI14767.1"/>
    </source>
</evidence>
<dbReference type="InterPro" id="IPR036388">
    <property type="entry name" value="WH-like_DNA-bd_sf"/>
</dbReference>
<gene>
    <name evidence="4" type="ordered locus">Trad_1648</name>
</gene>
<dbReference type="GO" id="GO:0009294">
    <property type="term" value="P:DNA-mediated transformation"/>
    <property type="evidence" value="ECO:0007669"/>
    <property type="project" value="InterPro"/>
</dbReference>
<dbReference type="KEGG" id="tra:Trad_1648"/>
<dbReference type="SUPFAM" id="SSF47781">
    <property type="entry name" value="RuvA domain 2-like"/>
    <property type="match status" value="1"/>
</dbReference>
<dbReference type="NCBIfam" id="TIGR00732">
    <property type="entry name" value="dprA"/>
    <property type="match status" value="1"/>
</dbReference>
<dbReference type="InterPro" id="IPR057666">
    <property type="entry name" value="DrpA_SLOG"/>
</dbReference>
<reference evidence="4 5" key="2">
    <citation type="journal article" date="2011" name="Stand. Genomic Sci.">
        <title>Complete genome sequence of Truepera radiovictrix type strain (RQ-24).</title>
        <authorList>
            <person name="Ivanova N."/>
            <person name="Rohde C."/>
            <person name="Munk C."/>
            <person name="Nolan M."/>
            <person name="Lucas S."/>
            <person name="Del Rio T.G."/>
            <person name="Tice H."/>
            <person name="Deshpande S."/>
            <person name="Cheng J.F."/>
            <person name="Tapia R."/>
            <person name="Han C."/>
            <person name="Goodwin L."/>
            <person name="Pitluck S."/>
            <person name="Liolios K."/>
            <person name="Mavromatis K."/>
            <person name="Mikhailova N."/>
            <person name="Pati A."/>
            <person name="Chen A."/>
            <person name="Palaniappan K."/>
            <person name="Land M."/>
            <person name="Hauser L."/>
            <person name="Chang Y.J."/>
            <person name="Jeffries C.D."/>
            <person name="Brambilla E."/>
            <person name="Rohde M."/>
            <person name="Goker M."/>
            <person name="Tindall B.J."/>
            <person name="Woyke T."/>
            <person name="Bristow J."/>
            <person name="Eisen J.A."/>
            <person name="Markowitz V."/>
            <person name="Hugenholtz P."/>
            <person name="Kyrpides N.C."/>
            <person name="Klenk H.P."/>
            <person name="Lapidus A."/>
        </authorList>
    </citation>
    <scope>NUCLEOTIDE SEQUENCE [LARGE SCALE GENOMIC DNA]</scope>
    <source>
        <strain evidence="5">DSM 17093 / CIP 108686 / LMG 22925 / RQ-24</strain>
    </source>
</reference>
<evidence type="ECO:0000259" key="3">
    <source>
        <dbReference type="Pfam" id="PF17782"/>
    </source>
</evidence>
<comment type="similarity">
    <text evidence="1">Belongs to the DprA/Smf family.</text>
</comment>
<protein>
    <submittedName>
        <fullName evidence="4">DNA protecting protein DprA</fullName>
    </submittedName>
</protein>
<dbReference type="Proteomes" id="UP000000379">
    <property type="component" value="Chromosome"/>
</dbReference>
<evidence type="ECO:0000313" key="5">
    <source>
        <dbReference type="Proteomes" id="UP000000379"/>
    </source>
</evidence>
<evidence type="ECO:0000256" key="1">
    <source>
        <dbReference type="ARBA" id="ARBA00006525"/>
    </source>
</evidence>
<name>D7CYC8_TRURR</name>
<keyword evidence="5" id="KW-1185">Reference proteome</keyword>
<dbReference type="EMBL" id="CP002049">
    <property type="protein sequence ID" value="ADI14767.1"/>
    <property type="molecule type" value="Genomic_DNA"/>
</dbReference>
<dbReference type="Pfam" id="PF02481">
    <property type="entry name" value="DNA_processg_A"/>
    <property type="match status" value="1"/>
</dbReference>
<dbReference type="eggNOG" id="COG0758">
    <property type="taxonomic scope" value="Bacteria"/>
</dbReference>
<evidence type="ECO:0000259" key="2">
    <source>
        <dbReference type="Pfam" id="PF02481"/>
    </source>
</evidence>
<feature type="domain" description="Smf/DprA SLOG" evidence="2">
    <location>
        <begin position="82"/>
        <end position="298"/>
    </location>
</feature>
<dbReference type="InterPro" id="IPR041614">
    <property type="entry name" value="DprA_WH"/>
</dbReference>
<dbReference type="OrthoDB" id="9785707at2"/>
<reference evidence="5" key="1">
    <citation type="submission" date="2010-05" db="EMBL/GenBank/DDBJ databases">
        <title>The complete genome of Truepera radiovictris DSM 17093.</title>
        <authorList>
            <consortium name="US DOE Joint Genome Institute (JGI-PGF)"/>
            <person name="Lucas S."/>
            <person name="Copeland A."/>
            <person name="Lapidus A."/>
            <person name="Glavina del Rio T."/>
            <person name="Dalin E."/>
            <person name="Tice H."/>
            <person name="Bruce D."/>
            <person name="Goodwin L."/>
            <person name="Pitluck S."/>
            <person name="Kyrpides N."/>
            <person name="Mavromatis K."/>
            <person name="Ovchinnikova G."/>
            <person name="Munk A.C."/>
            <person name="Detter J.C."/>
            <person name="Han C."/>
            <person name="Tapia R."/>
            <person name="Land M."/>
            <person name="Hauser L."/>
            <person name="Markowitz V."/>
            <person name="Cheng J.-F."/>
            <person name="Hugenholtz P."/>
            <person name="Woyke T."/>
            <person name="Wu D."/>
            <person name="Tindall B."/>
            <person name="Pomrenke H.G."/>
            <person name="Brambilla E."/>
            <person name="Klenk H.-P."/>
            <person name="Eisen J.A."/>
        </authorList>
    </citation>
    <scope>NUCLEOTIDE SEQUENCE [LARGE SCALE GENOMIC DNA]</scope>
    <source>
        <strain evidence="5">DSM 17093 / CIP 108686 / LMG 22925 / RQ-24</strain>
    </source>
</reference>
<dbReference type="Gene3D" id="1.10.10.10">
    <property type="entry name" value="Winged helix-like DNA-binding domain superfamily/Winged helix DNA-binding domain"/>
    <property type="match status" value="1"/>
</dbReference>
<dbReference type="Pfam" id="PF17782">
    <property type="entry name" value="WHD_DprA"/>
    <property type="match status" value="1"/>
</dbReference>
<dbReference type="PANTHER" id="PTHR43022">
    <property type="entry name" value="PROTEIN SMF"/>
    <property type="match status" value="1"/>
</dbReference>
<dbReference type="InterPro" id="IPR010994">
    <property type="entry name" value="RuvA_2-like"/>
</dbReference>
<organism evidence="4 5">
    <name type="scientific">Truepera radiovictrix (strain DSM 17093 / CIP 108686 / LMG 22925 / RQ-24)</name>
    <dbReference type="NCBI Taxonomy" id="649638"/>
    <lineage>
        <taxon>Bacteria</taxon>
        <taxon>Thermotogati</taxon>
        <taxon>Deinococcota</taxon>
        <taxon>Deinococci</taxon>
        <taxon>Trueperales</taxon>
        <taxon>Trueperaceae</taxon>
        <taxon>Truepera</taxon>
    </lineage>
</organism>
<dbReference type="Gene3D" id="3.40.50.450">
    <property type="match status" value="1"/>
</dbReference>
<dbReference type="RefSeq" id="WP_013178135.1">
    <property type="nucleotide sequence ID" value="NC_014221.1"/>
</dbReference>
<dbReference type="Pfam" id="PF14520">
    <property type="entry name" value="HHH_5"/>
    <property type="match status" value="1"/>
</dbReference>
<accession>D7CYC8</accession>